<feature type="compositionally biased region" description="Polar residues" evidence="1">
    <location>
        <begin position="177"/>
        <end position="190"/>
    </location>
</feature>
<feature type="compositionally biased region" description="Polar residues" evidence="1">
    <location>
        <begin position="158"/>
        <end position="167"/>
    </location>
</feature>
<feature type="compositionally biased region" description="Pro residues" evidence="1">
    <location>
        <begin position="281"/>
        <end position="295"/>
    </location>
</feature>
<feature type="region of interest" description="Disordered" evidence="1">
    <location>
        <begin position="274"/>
        <end position="346"/>
    </location>
</feature>
<feature type="compositionally biased region" description="Low complexity" evidence="1">
    <location>
        <begin position="707"/>
        <end position="734"/>
    </location>
</feature>
<feature type="compositionally biased region" description="Basic and acidic residues" evidence="1">
    <location>
        <begin position="1177"/>
        <end position="1191"/>
    </location>
</feature>
<name>A0A0H5QKH0_9EUKA</name>
<evidence type="ECO:0000256" key="1">
    <source>
        <dbReference type="SAM" id="MobiDB-lite"/>
    </source>
</evidence>
<feature type="region of interest" description="Disordered" evidence="1">
    <location>
        <begin position="707"/>
        <end position="753"/>
    </location>
</feature>
<proteinExistence type="predicted"/>
<reference evidence="2" key="1">
    <citation type="submission" date="2015-04" db="EMBL/GenBank/DDBJ databases">
        <title>The genome sequence of the plant pathogenic Rhizarian Plasmodiophora brassicae reveals insights in its biotrophic life cycle and the origin of chitin synthesis.</title>
        <authorList>
            <person name="Schwelm A."/>
            <person name="Fogelqvist J."/>
            <person name="Knaust A."/>
            <person name="Julke S."/>
            <person name="Lilja T."/>
            <person name="Dhandapani V."/>
            <person name="Bonilla-Rosso G."/>
            <person name="Karlsson M."/>
            <person name="Shevchenko A."/>
            <person name="Choi S.R."/>
            <person name="Kim H.G."/>
            <person name="Park J.Y."/>
            <person name="Lim Y.P."/>
            <person name="Ludwig-Muller J."/>
            <person name="Dixelius C."/>
        </authorList>
    </citation>
    <scope>NUCLEOTIDE SEQUENCE</scope>
    <source>
        <tissue evidence="2">Potato root galls</tissue>
    </source>
</reference>
<evidence type="ECO:0008006" key="3">
    <source>
        <dbReference type="Google" id="ProtNLM"/>
    </source>
</evidence>
<feature type="region of interest" description="Disordered" evidence="1">
    <location>
        <begin position="602"/>
        <end position="621"/>
    </location>
</feature>
<feature type="region of interest" description="Disordered" evidence="1">
    <location>
        <begin position="1163"/>
        <end position="1193"/>
    </location>
</feature>
<feature type="region of interest" description="Disordered" evidence="1">
    <location>
        <begin position="921"/>
        <end position="1007"/>
    </location>
</feature>
<feature type="compositionally biased region" description="Low complexity" evidence="1">
    <location>
        <begin position="296"/>
        <end position="308"/>
    </location>
</feature>
<feature type="compositionally biased region" description="Polar residues" evidence="1">
    <location>
        <begin position="661"/>
        <end position="682"/>
    </location>
</feature>
<feature type="region of interest" description="Disordered" evidence="1">
    <location>
        <begin position="659"/>
        <end position="686"/>
    </location>
</feature>
<feature type="compositionally biased region" description="Basic and acidic residues" evidence="1">
    <location>
        <begin position="964"/>
        <end position="978"/>
    </location>
</feature>
<sequence length="1276" mass="136028">MAASNPSPGSLPNSSEQLCKPWAQRAPFSIAATARQHVDARLDLLRRESPTPKMLLSRIAAASPSPNTNSSFFSTFASPSSSLAASKSLQSPFQFSRPAAPRPRLPQNLFDSSPAKSGSEINSVPQSSSAHSIPVPNPHQTTSSPALVGTVRLSNGVGTFSSTTTRPITDVPKNHHSASSSKPANTALPTTSHSEIIHVDGNVASRATKANFASERGQCSLPLDIKPSFSPKSISSAITSAPNSLSVLEQESNDVKLPANTVPQITSQHVSNAHYSNHIPPTLPSSPLNPIPPTSSRPSVRPGSSPQRALSGGRCLVDDGIAPRVLDNSSNHRKGISRDSTSSGMSAVVRACQPSPMMSAAGNESSSFHSLLNALRPKSKLQQTLLFTPKKLSQETAKTSEASFLTQNSGVSVPENISIDPTLQALKDRVASGAAIISSDEAQDDSSATSVPLEVPFTNSFVGDVHDLPTIATTNTSKTVENVEAGMTDESSLIGNSDINGAKDFPIDLQASEEFAASRLLIGSADEAGEGAAAIQVSFDGGFAVSYDEDLHDLPMITTTNISETSDRLKVPCPRTSPVPPSLPLSAPVNVIRNAFEVPEPATTLSQSEIDQNGPEMESSLPMNDHDYVFNPEFNDVAERLPGGNRASFPNNVLSPIRSDASVSTSPSITHPVSNRPSSPINLISPIRPETSVSASPLPVCNRSSFSSNLLSPSRPSASVAASSSRPVLSRASPPKNPLSRHATVSSSPSSPLPAFDRAGFSSMLLHSDPRSNRPTPTVSASPSFLARREQIYKKSESLRTTALPAVVLQRADPRGLVDMCPIDANVLSSSNQRAACSPSPKVCPRIASSTVKTENKLPILESNGISLSLSTPPSPLGIYLNSRKVPLDIIFPLDTPVPPQFTPQEAAESSPAVIDTHSYNVPVDRHNSGSESGVNPPVPHISSHELKGASQSPKTIAPSKTVQRRETDGSISCEKKTSSLKVGDDQALSSPPTHQSHDDDIGPVNDCERNVLASNKKALSPQKCKKLFSERMPKANSGGSGVSPRRTITPSVIKRRSSSEKGRSVPVSNHLQCVCLENWSLRLKGDFVLISGINSATKSKMEFRVLQRLEPTVIAVAADKKVSLLNLNEALMAKRFGEDAIKTFRNGFPVNWENAVKKADRNQTVKAKQDSMAPRKGGENDIATKKRDGTPTETVVELPLEMATGLRTSRYSGRRCVQPLKYWLTERIIAESSTLCTISSTELPVLSSKKRRRSEAFEPKIALEKSVRKKASRSR</sequence>
<protein>
    <recommendedName>
        <fullName evidence="3">SANTA domain-containing protein</fullName>
    </recommendedName>
</protein>
<feature type="region of interest" description="Disordered" evidence="1">
    <location>
        <begin position="158"/>
        <end position="190"/>
    </location>
</feature>
<accession>A0A0H5QKH0</accession>
<feature type="compositionally biased region" description="Polar residues" evidence="1">
    <location>
        <begin position="109"/>
        <end position="131"/>
    </location>
</feature>
<organism evidence="2">
    <name type="scientific">Spongospora subterranea</name>
    <dbReference type="NCBI Taxonomy" id="70186"/>
    <lineage>
        <taxon>Eukaryota</taxon>
        <taxon>Sar</taxon>
        <taxon>Rhizaria</taxon>
        <taxon>Endomyxa</taxon>
        <taxon>Phytomyxea</taxon>
        <taxon>Plasmodiophorida</taxon>
        <taxon>Plasmodiophoridae</taxon>
        <taxon>Spongospora</taxon>
    </lineage>
</organism>
<dbReference type="EMBL" id="HACM01001339">
    <property type="protein sequence ID" value="CRZ01781.1"/>
    <property type="molecule type" value="Transcribed_RNA"/>
</dbReference>
<feature type="compositionally biased region" description="Polar residues" evidence="1">
    <location>
        <begin position="950"/>
        <end position="962"/>
    </location>
</feature>
<evidence type="ECO:0000313" key="2">
    <source>
        <dbReference type="EMBL" id="CRZ01781.1"/>
    </source>
</evidence>
<dbReference type="AlphaFoldDB" id="A0A0H5QKH0"/>
<feature type="region of interest" description="Disordered" evidence="1">
    <location>
        <begin position="94"/>
        <end position="145"/>
    </location>
</feature>